<evidence type="ECO:0000313" key="2">
    <source>
        <dbReference type="Proteomes" id="UP000237000"/>
    </source>
</evidence>
<dbReference type="InParanoid" id="A0A2P5EMW9"/>
<comment type="caution">
    <text evidence="1">The sequence shown here is derived from an EMBL/GenBank/DDBJ whole genome shotgun (WGS) entry which is preliminary data.</text>
</comment>
<organism evidence="1 2">
    <name type="scientific">Trema orientale</name>
    <name type="common">Charcoal tree</name>
    <name type="synonym">Celtis orientalis</name>
    <dbReference type="NCBI Taxonomy" id="63057"/>
    <lineage>
        <taxon>Eukaryota</taxon>
        <taxon>Viridiplantae</taxon>
        <taxon>Streptophyta</taxon>
        <taxon>Embryophyta</taxon>
        <taxon>Tracheophyta</taxon>
        <taxon>Spermatophyta</taxon>
        <taxon>Magnoliopsida</taxon>
        <taxon>eudicotyledons</taxon>
        <taxon>Gunneridae</taxon>
        <taxon>Pentapetalae</taxon>
        <taxon>rosids</taxon>
        <taxon>fabids</taxon>
        <taxon>Rosales</taxon>
        <taxon>Cannabaceae</taxon>
        <taxon>Trema</taxon>
    </lineage>
</organism>
<proteinExistence type="predicted"/>
<protein>
    <submittedName>
        <fullName evidence="1">Uncharacterized protein</fullName>
    </submittedName>
</protein>
<reference evidence="2" key="1">
    <citation type="submission" date="2016-06" db="EMBL/GenBank/DDBJ databases">
        <title>Parallel loss of symbiosis genes in relatives of nitrogen-fixing non-legume Parasponia.</title>
        <authorList>
            <person name="Van Velzen R."/>
            <person name="Holmer R."/>
            <person name="Bu F."/>
            <person name="Rutten L."/>
            <person name="Van Zeijl A."/>
            <person name="Liu W."/>
            <person name="Santuari L."/>
            <person name="Cao Q."/>
            <person name="Sharma T."/>
            <person name="Shen D."/>
            <person name="Roswanjaya Y."/>
            <person name="Wardhani T."/>
            <person name="Kalhor M.S."/>
            <person name="Jansen J."/>
            <person name="Van den Hoogen J."/>
            <person name="Gungor B."/>
            <person name="Hartog M."/>
            <person name="Hontelez J."/>
            <person name="Verver J."/>
            <person name="Yang W.-C."/>
            <person name="Schijlen E."/>
            <person name="Repin R."/>
            <person name="Schilthuizen M."/>
            <person name="Schranz E."/>
            <person name="Heidstra R."/>
            <person name="Miyata K."/>
            <person name="Fedorova E."/>
            <person name="Kohlen W."/>
            <person name="Bisseling T."/>
            <person name="Smit S."/>
            <person name="Geurts R."/>
        </authorList>
    </citation>
    <scope>NUCLEOTIDE SEQUENCE [LARGE SCALE GENOMIC DNA]</scope>
    <source>
        <strain evidence="2">cv. RG33-2</strain>
    </source>
</reference>
<accession>A0A2P5EMW9</accession>
<dbReference type="AlphaFoldDB" id="A0A2P5EMW9"/>
<name>A0A2P5EMW9_TREOI</name>
<dbReference type="OrthoDB" id="10523366at2759"/>
<evidence type="ECO:0000313" key="1">
    <source>
        <dbReference type="EMBL" id="PON86921.1"/>
    </source>
</evidence>
<dbReference type="EMBL" id="JXTC01000124">
    <property type="protein sequence ID" value="PON86921.1"/>
    <property type="molecule type" value="Genomic_DNA"/>
</dbReference>
<gene>
    <name evidence="1" type="ORF">TorRG33x02_173050</name>
</gene>
<sequence>MGKSRLLRKSIEKKKIDIGLWCYTRNATMLCQHLVKYRGPADSVNKDYGLLTRIIAP</sequence>
<dbReference type="Proteomes" id="UP000237000">
    <property type="component" value="Unassembled WGS sequence"/>
</dbReference>
<keyword evidence="2" id="KW-1185">Reference proteome</keyword>